<dbReference type="InterPro" id="IPR012336">
    <property type="entry name" value="Thioredoxin-like_fold"/>
</dbReference>
<dbReference type="GO" id="GO:0016853">
    <property type="term" value="F:isomerase activity"/>
    <property type="evidence" value="ECO:0007669"/>
    <property type="project" value="UniProtKB-KW"/>
</dbReference>
<dbReference type="SUPFAM" id="SSF52833">
    <property type="entry name" value="Thioredoxin-like"/>
    <property type="match status" value="1"/>
</dbReference>
<evidence type="ECO:0000259" key="5">
    <source>
        <dbReference type="PROSITE" id="PS51352"/>
    </source>
</evidence>
<name>A0A1M5KT03_SALEC</name>
<keyword evidence="7" id="KW-1185">Reference proteome</keyword>
<dbReference type="Gene3D" id="3.40.30.10">
    <property type="entry name" value="Glutaredoxin"/>
    <property type="match status" value="1"/>
</dbReference>
<dbReference type="GO" id="GO:0030313">
    <property type="term" value="C:cell envelope"/>
    <property type="evidence" value="ECO:0007669"/>
    <property type="project" value="UniProtKB-SubCell"/>
</dbReference>
<sequence>MKNQLKMKNPTKLPKYIGISLFILFVSFSYAQNTKNSKIKLPESVFGEWQGNTGNGEYNGLLIHRDFIEFGYRPFMYQNIRKEPNGIFAFEAMDRQKNIQRYQMEILAEDSIKLKRGDDNFQLFIKHKDPLGSKRVTMANVPNKIKKTWFTTDGENNAEFKVEAEKIFFRTKPYTIEEVVHFRPNETGEYRFIVKNGKDYRMFYFKNWDEHYLQVSFNGGFGDLYKANKDYPDYRINDIEEYLASKFPQELRGDWLKGDGSNAWAFSFYYDYAVLDKKIWSYKSVDKTNGAYKIILENEREKKTVYAKQGKNKTAKFGYSPQTLKTYTLKTLNKPGFTLPNDVVYKEDELFKIDSATYSGIIRGFNPHGKEKTGMVYVNNVFTGNQDSHLIKIQDDGSFSVKFPSYHPQQVYVRFPNYNISVLVEPAKETWQLINAHKPEGIYFTGDIAQLNTDLMSLEFITRDFSFYDKVLIRVDQFSLAAYKKECISQYNRQVQKRDSVLKTRFISDKALQVFNLDLDYGLYEYLLSYDIYSKDRNSSKINSAYMSFLTPKIYDNKLAVVSSAYKSFINRLRFVPPMLGEISVVHPKPIELAKILESKNIALTKQEKALVHELKKFRKENAASLEKQEQFRKKNQEVIKSYSFKLSSVYRKLTDKEKSQISSRDGVNINLILEIMENKGLDVSFTSEEIAVQKARKELLTEEEYKHLAAYYTKENSNESKSFIQKHENIINAYVQSELLQQQTGKIRENLGNTFSADVIMSQYILGSMGLNFIPLSKTELIASQKKVSEPFIAKVIEVENNRIKKKIETNKSKIGFLARELPKTEADNIFDAIISKYKGKVVFIDFWATWCAPCLSGIKKMKPLKADLEGKDIVFVYITNQSSPKTAYNNLIPDINGEHYRVSRDEWNYLADKFNITGIPHYTLVNKKGEVIKTKLPPVSHMDGYKQIFKEELRK</sequence>
<dbReference type="InterPro" id="IPR050553">
    <property type="entry name" value="Thioredoxin_ResA/DsbE_sf"/>
</dbReference>
<gene>
    <name evidence="6" type="ORF">SAMN05444483_11631</name>
</gene>
<dbReference type="Proteomes" id="UP000183945">
    <property type="component" value="Unassembled WGS sequence"/>
</dbReference>
<evidence type="ECO:0000256" key="1">
    <source>
        <dbReference type="ARBA" id="ARBA00004196"/>
    </source>
</evidence>
<dbReference type="STRING" id="1073325.SAMN05444483_11631"/>
<keyword evidence="3" id="KW-1015">Disulfide bond</keyword>
<dbReference type="PANTHER" id="PTHR42852">
    <property type="entry name" value="THIOL:DISULFIDE INTERCHANGE PROTEIN DSBE"/>
    <property type="match status" value="1"/>
</dbReference>
<keyword evidence="6" id="KW-0413">Isomerase</keyword>
<dbReference type="CDD" id="cd02966">
    <property type="entry name" value="TlpA_like_family"/>
    <property type="match status" value="1"/>
</dbReference>
<evidence type="ECO:0000256" key="3">
    <source>
        <dbReference type="ARBA" id="ARBA00023157"/>
    </source>
</evidence>
<dbReference type="PANTHER" id="PTHR42852:SF6">
    <property type="entry name" value="THIOL:DISULFIDE INTERCHANGE PROTEIN DSBE"/>
    <property type="match status" value="1"/>
</dbReference>
<dbReference type="InterPro" id="IPR013766">
    <property type="entry name" value="Thioredoxin_domain"/>
</dbReference>
<dbReference type="PROSITE" id="PS51352">
    <property type="entry name" value="THIOREDOXIN_2"/>
    <property type="match status" value="1"/>
</dbReference>
<dbReference type="InterPro" id="IPR036249">
    <property type="entry name" value="Thioredoxin-like_sf"/>
</dbReference>
<organism evidence="6 7">
    <name type="scientific">Salegentibacter echinorum</name>
    <dbReference type="NCBI Taxonomy" id="1073325"/>
    <lineage>
        <taxon>Bacteria</taxon>
        <taxon>Pseudomonadati</taxon>
        <taxon>Bacteroidota</taxon>
        <taxon>Flavobacteriia</taxon>
        <taxon>Flavobacteriales</taxon>
        <taxon>Flavobacteriaceae</taxon>
        <taxon>Salegentibacter</taxon>
    </lineage>
</organism>
<proteinExistence type="predicted"/>
<dbReference type="Pfam" id="PF13905">
    <property type="entry name" value="Thioredoxin_8"/>
    <property type="match status" value="1"/>
</dbReference>
<reference evidence="7" key="1">
    <citation type="submission" date="2016-11" db="EMBL/GenBank/DDBJ databases">
        <authorList>
            <person name="Varghese N."/>
            <person name="Submissions S."/>
        </authorList>
    </citation>
    <scope>NUCLEOTIDE SEQUENCE [LARGE SCALE GENOMIC DNA]</scope>
    <source>
        <strain evidence="7">DSM 24579</strain>
    </source>
</reference>
<comment type="subcellular location">
    <subcellularLocation>
        <location evidence="1">Cell envelope</location>
    </subcellularLocation>
</comment>
<dbReference type="InterPro" id="IPR017937">
    <property type="entry name" value="Thioredoxin_CS"/>
</dbReference>
<dbReference type="AlphaFoldDB" id="A0A1M5KT03"/>
<evidence type="ECO:0000313" key="6">
    <source>
        <dbReference type="EMBL" id="SHG55856.1"/>
    </source>
</evidence>
<keyword evidence="4" id="KW-0676">Redox-active center</keyword>
<accession>A0A1M5KT03</accession>
<evidence type="ECO:0000256" key="2">
    <source>
        <dbReference type="ARBA" id="ARBA00022748"/>
    </source>
</evidence>
<evidence type="ECO:0000313" key="7">
    <source>
        <dbReference type="Proteomes" id="UP000183945"/>
    </source>
</evidence>
<feature type="domain" description="Thioredoxin" evidence="5">
    <location>
        <begin position="814"/>
        <end position="956"/>
    </location>
</feature>
<protein>
    <submittedName>
        <fullName evidence="6">Thiol-disulfide isomerase or thioredoxin</fullName>
    </submittedName>
</protein>
<dbReference type="OrthoDB" id="1096670at2"/>
<keyword evidence="2" id="KW-0201">Cytochrome c-type biogenesis</keyword>
<evidence type="ECO:0000256" key="4">
    <source>
        <dbReference type="ARBA" id="ARBA00023284"/>
    </source>
</evidence>
<dbReference type="GO" id="GO:0017004">
    <property type="term" value="P:cytochrome complex assembly"/>
    <property type="evidence" value="ECO:0007669"/>
    <property type="project" value="UniProtKB-KW"/>
</dbReference>
<dbReference type="PROSITE" id="PS00194">
    <property type="entry name" value="THIOREDOXIN_1"/>
    <property type="match status" value="1"/>
</dbReference>
<dbReference type="EMBL" id="FQVT01000016">
    <property type="protein sequence ID" value="SHG55856.1"/>
    <property type="molecule type" value="Genomic_DNA"/>
</dbReference>